<gene>
    <name evidence="13" type="primary">hemB</name>
    <name evidence="13" type="ORF">GP480_01570</name>
</gene>
<evidence type="ECO:0000256" key="9">
    <source>
        <dbReference type="PIRSR" id="PIRSR001415-1"/>
    </source>
</evidence>
<comment type="similarity">
    <text evidence="2 12">Belongs to the ALAD family.</text>
</comment>
<reference evidence="13 14" key="2">
    <citation type="journal article" date="2020" name="MBio">
        <title>Isolation and Molecular Analysis of a Novel Neorickettsia Species That Causes Potomac Horse Fever.</title>
        <authorList>
            <person name="Teymournejad O."/>
            <person name="Lin M."/>
            <person name="Bekebrede H."/>
            <person name="Kamr A."/>
            <person name="Toribio R.E."/>
            <person name="Arroyo L.G."/>
            <person name="Baird J.D."/>
            <person name="Rikihisa Y."/>
        </authorList>
    </citation>
    <scope>NUCLEOTIDE SEQUENCE [LARGE SCALE GENOMIC DNA]</scope>
    <source>
        <strain evidence="13 14">Fin17</strain>
    </source>
</reference>
<evidence type="ECO:0000256" key="3">
    <source>
        <dbReference type="ARBA" id="ARBA00012053"/>
    </source>
</evidence>
<feature type="binding site" evidence="10">
    <location>
        <position position="236"/>
    </location>
    <ligand>
        <name>Mg(2+)</name>
        <dbReference type="ChEBI" id="CHEBI:18420"/>
    </ligand>
</feature>
<dbReference type="GO" id="GO:0008270">
    <property type="term" value="F:zinc ion binding"/>
    <property type="evidence" value="ECO:0007669"/>
    <property type="project" value="TreeGrafter"/>
</dbReference>
<evidence type="ECO:0000256" key="11">
    <source>
        <dbReference type="RuleBase" id="RU000515"/>
    </source>
</evidence>
<keyword evidence="6 11" id="KW-0456">Lyase</keyword>
<dbReference type="SMART" id="SM01004">
    <property type="entry name" value="ALAD"/>
    <property type="match status" value="1"/>
</dbReference>
<dbReference type="GO" id="GO:0006782">
    <property type="term" value="P:protoporphyrinogen IX biosynthetic process"/>
    <property type="evidence" value="ECO:0007669"/>
    <property type="project" value="UniProtKB-UniPathway"/>
</dbReference>
<evidence type="ECO:0000256" key="8">
    <source>
        <dbReference type="ARBA" id="ARBA00047651"/>
    </source>
</evidence>
<dbReference type="PANTHER" id="PTHR11458:SF0">
    <property type="entry name" value="DELTA-AMINOLEVULINIC ACID DEHYDRATASE"/>
    <property type="match status" value="1"/>
</dbReference>
<keyword evidence="14" id="KW-1185">Reference proteome</keyword>
<evidence type="ECO:0000313" key="14">
    <source>
        <dbReference type="Proteomes" id="UP000464912"/>
    </source>
</evidence>
<name>A0A6P1GA96_9RICK</name>
<evidence type="ECO:0000256" key="7">
    <source>
        <dbReference type="ARBA" id="ARBA00023244"/>
    </source>
</evidence>
<keyword evidence="5" id="KW-0350">Heme biosynthesis</keyword>
<accession>A0A6P1GA96</accession>
<dbReference type="PROSITE" id="PS00169">
    <property type="entry name" value="D_ALA_DEHYDRATASE"/>
    <property type="match status" value="1"/>
</dbReference>
<feature type="active site" description="Schiff-base intermediate with substrate" evidence="9">
    <location>
        <position position="198"/>
    </location>
</feature>
<dbReference type="InterPro" id="IPR001731">
    <property type="entry name" value="ALAD"/>
</dbReference>
<dbReference type="SUPFAM" id="SSF51569">
    <property type="entry name" value="Aldolase"/>
    <property type="match status" value="1"/>
</dbReference>
<reference evidence="13 14" key="1">
    <citation type="journal article" date="2020" name="MBio">
        <title>Erratum for Teymournejad et al., 'Isolation and Molecular Analysis of a Novel Neorickettsia Species That Causes Potomac Horse Fever'.</title>
        <authorList>
            <person name="Teymournejad O."/>
            <person name="Lin M."/>
            <person name="Bekebrede H."/>
            <person name="Kamr A."/>
            <person name="Toribio R.E."/>
            <person name="Arroyo L.G."/>
            <person name="Baird J.D."/>
            <person name="Rikihisa Y."/>
        </authorList>
    </citation>
    <scope>NUCLEOTIDE SEQUENCE [LARGE SCALE GENOMIC DNA]</scope>
    <source>
        <strain evidence="13 14">Fin17</strain>
    </source>
</reference>
<evidence type="ECO:0000256" key="12">
    <source>
        <dbReference type="RuleBase" id="RU004161"/>
    </source>
</evidence>
<dbReference type="Pfam" id="PF00490">
    <property type="entry name" value="ALAD"/>
    <property type="match status" value="1"/>
</dbReference>
<evidence type="ECO:0000256" key="2">
    <source>
        <dbReference type="ARBA" id="ARBA00008055"/>
    </source>
</evidence>
<evidence type="ECO:0000256" key="4">
    <source>
        <dbReference type="ARBA" id="ARBA00020771"/>
    </source>
</evidence>
<dbReference type="RefSeq" id="WP_160095261.1">
    <property type="nucleotide sequence ID" value="NZ_CP047224.1"/>
</dbReference>
<keyword evidence="10" id="KW-0460">Magnesium</keyword>
<dbReference type="EC" id="4.2.1.24" evidence="3 11"/>
<dbReference type="KEGG" id="nef:GP480_01570"/>
<keyword evidence="7 11" id="KW-0627">Porphyrin biosynthesis</keyword>
<evidence type="ECO:0000256" key="10">
    <source>
        <dbReference type="PIRSR" id="PIRSR001415-5"/>
    </source>
</evidence>
<dbReference type="InterPro" id="IPR030656">
    <property type="entry name" value="ALAD_AS"/>
</dbReference>
<sequence>MQSGSFVRLRRTRGNKIIRDLVAETALSASQLILPLFVVNGSNIELQVDEMPSVCAYSIDVLKKVVESAITVGVRSIMLFPRDPGKRSSEAEEAYNPENLICRAVRELKRDFGGDLVVITDVAADPYTIDGHDGFYRDGKILNDETLELLIKQALVQAAAGSDMLAPSDMMDGRIFAIRNALDLAEFGEVPIISYSAKYASNFYAPFRDALGSTNIMLDKRSYQMDYRNAKEAMREIEVDVNEGADIVMIKPANFYLDIIRMAVDRFCVPIFAYQVSGEYKMLVQYGGPEVLLESLIAMRRAGATGIVTYAAVEVAKYLAS</sequence>
<proteinExistence type="inferred from homology"/>
<comment type="catalytic activity">
    <reaction evidence="8 11">
        <text>2 5-aminolevulinate = porphobilinogen + 2 H2O + H(+)</text>
        <dbReference type="Rhea" id="RHEA:24064"/>
        <dbReference type="ChEBI" id="CHEBI:15377"/>
        <dbReference type="ChEBI" id="CHEBI:15378"/>
        <dbReference type="ChEBI" id="CHEBI:58126"/>
        <dbReference type="ChEBI" id="CHEBI:356416"/>
        <dbReference type="EC" id="4.2.1.24"/>
    </reaction>
</comment>
<evidence type="ECO:0000256" key="6">
    <source>
        <dbReference type="ARBA" id="ARBA00023239"/>
    </source>
</evidence>
<evidence type="ECO:0000256" key="5">
    <source>
        <dbReference type="ARBA" id="ARBA00023133"/>
    </source>
</evidence>
<dbReference type="InterPro" id="IPR013785">
    <property type="entry name" value="Aldolase_TIM"/>
</dbReference>
<feature type="active site" description="Schiff-base intermediate with substrate" evidence="9">
    <location>
        <position position="251"/>
    </location>
</feature>
<dbReference type="AlphaFoldDB" id="A0A6P1GA96"/>
<dbReference type="PIRSF" id="PIRSF001415">
    <property type="entry name" value="Porphbilin_synth"/>
    <property type="match status" value="1"/>
</dbReference>
<keyword evidence="10" id="KW-0479">Metal-binding</keyword>
<dbReference type="Gene3D" id="3.20.20.70">
    <property type="entry name" value="Aldolase class I"/>
    <property type="match status" value="1"/>
</dbReference>
<comment type="pathway">
    <text evidence="1">Porphyrin-containing compound metabolism; protoporphyrin-IX biosynthesis; coproporphyrinogen-III from 5-aminolevulinate: step 1/4.</text>
</comment>
<organism evidence="13 14">
    <name type="scientific">Neorickettsia findlayensis</name>
    <dbReference type="NCBI Taxonomy" id="2686014"/>
    <lineage>
        <taxon>Bacteria</taxon>
        <taxon>Pseudomonadati</taxon>
        <taxon>Pseudomonadota</taxon>
        <taxon>Alphaproteobacteria</taxon>
        <taxon>Rickettsiales</taxon>
        <taxon>Anaplasmataceae</taxon>
        <taxon>Neorickettsia</taxon>
    </lineage>
</organism>
<protein>
    <recommendedName>
        <fullName evidence="4 11">Delta-aminolevulinic acid dehydratase</fullName>
        <ecNumber evidence="3 11">4.2.1.24</ecNumber>
    </recommendedName>
</protein>
<dbReference type="UniPathway" id="UPA00251">
    <property type="reaction ID" value="UER00318"/>
</dbReference>
<dbReference type="Proteomes" id="UP000464912">
    <property type="component" value="Chromosome"/>
</dbReference>
<dbReference type="PRINTS" id="PR00144">
    <property type="entry name" value="DALDHYDRTASE"/>
</dbReference>
<evidence type="ECO:0000256" key="1">
    <source>
        <dbReference type="ARBA" id="ARBA00004694"/>
    </source>
</evidence>
<dbReference type="PANTHER" id="PTHR11458">
    <property type="entry name" value="DELTA-AMINOLEVULINIC ACID DEHYDRATASE"/>
    <property type="match status" value="1"/>
</dbReference>
<dbReference type="GO" id="GO:0004655">
    <property type="term" value="F:porphobilinogen synthase activity"/>
    <property type="evidence" value="ECO:0007669"/>
    <property type="project" value="UniProtKB-EC"/>
</dbReference>
<evidence type="ECO:0000313" key="13">
    <source>
        <dbReference type="EMBL" id="QHD65143.1"/>
    </source>
</evidence>
<dbReference type="EMBL" id="CP047224">
    <property type="protein sequence ID" value="QHD65143.1"/>
    <property type="molecule type" value="Genomic_DNA"/>
</dbReference>
<comment type="subunit">
    <text evidence="11">Homooctamer.</text>
</comment>
<dbReference type="NCBIfam" id="NF006762">
    <property type="entry name" value="PRK09283.1"/>
    <property type="match status" value="1"/>
</dbReference>
<dbReference type="GO" id="GO:0005829">
    <property type="term" value="C:cytosol"/>
    <property type="evidence" value="ECO:0007669"/>
    <property type="project" value="TreeGrafter"/>
</dbReference>